<proteinExistence type="inferred from homology"/>
<dbReference type="FunFam" id="3.30.40.10:FF:000342">
    <property type="entry name" value="Histone deacetylase 6"/>
    <property type="match status" value="1"/>
</dbReference>
<evidence type="ECO:0000256" key="6">
    <source>
        <dbReference type="ARBA" id="ARBA00004484"/>
    </source>
</evidence>
<feature type="compositionally biased region" description="Basic and acidic residues" evidence="35">
    <location>
        <begin position="16"/>
        <end position="26"/>
    </location>
</feature>
<evidence type="ECO:0000256" key="25">
    <source>
        <dbReference type="ARBA" id="ARBA00023203"/>
    </source>
</evidence>
<dbReference type="GO" id="GO:0032886">
    <property type="term" value="P:regulation of microtubule-based process"/>
    <property type="evidence" value="ECO:0007669"/>
    <property type="project" value="UniProtKB-ARBA"/>
</dbReference>
<gene>
    <name evidence="37" type="ORF">HOLleu_06915</name>
</gene>
<dbReference type="PRINTS" id="PR01270">
    <property type="entry name" value="HDASUPER"/>
</dbReference>
<dbReference type="PANTHER" id="PTHR10625">
    <property type="entry name" value="HISTONE DEACETYLASE HDAC1-RELATED"/>
    <property type="match status" value="1"/>
</dbReference>
<dbReference type="AlphaFoldDB" id="A0A9Q1CN65"/>
<keyword evidence="21" id="KW-0832">Ubl conjugation</keyword>
<keyword evidence="11" id="KW-0963">Cytoplasm</keyword>
<feature type="compositionally biased region" description="Basic and acidic residues" evidence="35">
    <location>
        <begin position="920"/>
        <end position="946"/>
    </location>
</feature>
<dbReference type="SUPFAM" id="SSF52768">
    <property type="entry name" value="Arginase/deacetylase"/>
    <property type="match status" value="2"/>
</dbReference>
<keyword evidence="10" id="KW-0488">Methylation</keyword>
<dbReference type="InterPro" id="IPR013083">
    <property type="entry name" value="Znf_RING/FYVE/PHD"/>
</dbReference>
<dbReference type="GO" id="GO:0003779">
    <property type="term" value="F:actin binding"/>
    <property type="evidence" value="ECO:0007669"/>
    <property type="project" value="UniProtKB-KW"/>
</dbReference>
<keyword evidence="14" id="KW-0808">Transferase</keyword>
<evidence type="ECO:0000256" key="9">
    <source>
        <dbReference type="ARBA" id="ARBA00007738"/>
    </source>
</evidence>
<keyword evidence="13" id="KW-0597">Phosphoprotein</keyword>
<evidence type="ECO:0000256" key="4">
    <source>
        <dbReference type="ARBA" id="ARBA00004279"/>
    </source>
</evidence>
<dbReference type="GO" id="GO:0040029">
    <property type="term" value="P:epigenetic regulation of gene expression"/>
    <property type="evidence" value="ECO:0007669"/>
    <property type="project" value="TreeGrafter"/>
</dbReference>
<dbReference type="GO" id="GO:0051646">
    <property type="term" value="P:mitochondrion localization"/>
    <property type="evidence" value="ECO:0007669"/>
    <property type="project" value="UniProtKB-ARBA"/>
</dbReference>
<dbReference type="PROSITE" id="PS50271">
    <property type="entry name" value="ZF_UBP"/>
    <property type="match status" value="1"/>
</dbReference>
<dbReference type="GO" id="GO:0004407">
    <property type="term" value="F:histone deacetylase activity"/>
    <property type="evidence" value="ECO:0007669"/>
    <property type="project" value="TreeGrafter"/>
</dbReference>
<feature type="compositionally biased region" description="Basic and acidic residues" evidence="35">
    <location>
        <begin position="455"/>
        <end position="466"/>
    </location>
</feature>
<feature type="compositionally biased region" description="Acidic residues" evidence="35">
    <location>
        <begin position="1"/>
        <end position="11"/>
    </location>
</feature>
<evidence type="ECO:0000256" key="2">
    <source>
        <dbReference type="ARBA" id="ARBA00004120"/>
    </source>
</evidence>
<dbReference type="Proteomes" id="UP001152320">
    <property type="component" value="Chromosome 2"/>
</dbReference>
<evidence type="ECO:0000313" key="38">
    <source>
        <dbReference type="Proteomes" id="UP001152320"/>
    </source>
</evidence>
<keyword evidence="23" id="KW-0805">Transcription regulation</keyword>
<evidence type="ECO:0000256" key="30">
    <source>
        <dbReference type="ARBA" id="ARBA00050910"/>
    </source>
</evidence>
<dbReference type="GO" id="GO:0016740">
    <property type="term" value="F:transferase activity"/>
    <property type="evidence" value="ECO:0007669"/>
    <property type="project" value="UniProtKB-KW"/>
</dbReference>
<dbReference type="GO" id="GO:0000118">
    <property type="term" value="C:histone deacetylase complex"/>
    <property type="evidence" value="ECO:0007669"/>
    <property type="project" value="TreeGrafter"/>
</dbReference>
<keyword evidence="28" id="KW-0966">Cell projection</keyword>
<evidence type="ECO:0000256" key="13">
    <source>
        <dbReference type="ARBA" id="ARBA00022553"/>
    </source>
</evidence>
<keyword evidence="27" id="KW-0539">Nucleus</keyword>
<evidence type="ECO:0000256" key="1">
    <source>
        <dbReference type="ARBA" id="ARBA00001947"/>
    </source>
</evidence>
<dbReference type="Pfam" id="PF02148">
    <property type="entry name" value="zf-UBP"/>
    <property type="match status" value="1"/>
</dbReference>
<evidence type="ECO:0000256" key="17">
    <source>
        <dbReference type="ARBA" id="ARBA00022771"/>
    </source>
</evidence>
<keyword evidence="20" id="KW-0862">Zinc</keyword>
<evidence type="ECO:0000256" key="15">
    <source>
        <dbReference type="ARBA" id="ARBA00022723"/>
    </source>
</evidence>
<keyword evidence="17 33" id="KW-0863">Zinc-finger</keyword>
<evidence type="ECO:0000256" key="26">
    <source>
        <dbReference type="ARBA" id="ARBA00023212"/>
    </source>
</evidence>
<dbReference type="InterPro" id="IPR037138">
    <property type="entry name" value="His_deacetylse_dom_sf"/>
</dbReference>
<evidence type="ECO:0000256" key="5">
    <source>
        <dbReference type="ARBA" id="ARBA00004300"/>
    </source>
</evidence>
<evidence type="ECO:0000256" key="22">
    <source>
        <dbReference type="ARBA" id="ARBA00022853"/>
    </source>
</evidence>
<keyword evidence="38" id="KW-1185">Reference proteome</keyword>
<evidence type="ECO:0000259" key="36">
    <source>
        <dbReference type="PROSITE" id="PS50271"/>
    </source>
</evidence>
<keyword evidence="18" id="KW-0833">Ubl conjugation pathway</keyword>
<keyword evidence="22" id="KW-0156">Chromatin regulator</keyword>
<feature type="region of interest" description="Disordered" evidence="35">
    <location>
        <begin position="1"/>
        <end position="59"/>
    </location>
</feature>
<evidence type="ECO:0000256" key="8">
    <source>
        <dbReference type="ARBA" id="ARBA00004906"/>
    </source>
</evidence>
<evidence type="ECO:0000256" key="21">
    <source>
        <dbReference type="ARBA" id="ARBA00022843"/>
    </source>
</evidence>
<comment type="cofactor">
    <cofactor evidence="1">
        <name>Zn(2+)</name>
        <dbReference type="ChEBI" id="CHEBI:29105"/>
    </cofactor>
</comment>
<evidence type="ECO:0000256" key="11">
    <source>
        <dbReference type="ARBA" id="ARBA00022490"/>
    </source>
</evidence>
<comment type="catalytic activity">
    <reaction evidence="29">
        <text>N(6)-acetyl-L-lysyl-[protein] + H2O = L-lysyl-[protein] + acetate</text>
        <dbReference type="Rhea" id="RHEA:58108"/>
        <dbReference type="Rhea" id="RHEA-COMP:9752"/>
        <dbReference type="Rhea" id="RHEA-COMP:10731"/>
        <dbReference type="ChEBI" id="CHEBI:15377"/>
        <dbReference type="ChEBI" id="CHEBI:29969"/>
        <dbReference type="ChEBI" id="CHEBI:30089"/>
        <dbReference type="ChEBI" id="CHEBI:61930"/>
    </reaction>
    <physiologicalReaction direction="left-to-right" evidence="29">
        <dbReference type="Rhea" id="RHEA:58109"/>
    </physiologicalReaction>
</comment>
<comment type="subcellular location">
    <subcellularLocation>
        <location evidence="7">Cell projection</location>
        <location evidence="7">Axon</location>
    </subcellularLocation>
    <subcellularLocation>
        <location evidence="4">Cell projection</location>
        <location evidence="4">Dendrite</location>
    </subcellularLocation>
    <subcellularLocation>
        <location evidence="2">Cytoplasm</location>
        <location evidence="2">Cytoskeleton</location>
        <location evidence="2">Cilium basal body</location>
    </subcellularLocation>
    <subcellularLocation>
        <location evidence="5">Cytoplasm</location>
        <location evidence="5">Cytoskeleton</location>
        <location evidence="5">Microtubule organizing center</location>
        <location evidence="5">Centrosome</location>
    </subcellularLocation>
    <subcellularLocation>
        <location evidence="3">Nucleus</location>
    </subcellularLocation>
    <subcellularLocation>
        <location evidence="6">Perikaryon</location>
    </subcellularLocation>
</comment>
<evidence type="ECO:0000256" key="28">
    <source>
        <dbReference type="ARBA" id="ARBA00023273"/>
    </source>
</evidence>
<sequence length="1113" mass="123881">MADQEEREEDTSLQQSEEKPAEDGKGSTKKSSKSTLEEVKRKAREEMARKKREEEAADRDEMAVEFVGMKLVESKVVPVVKRTGIVYDDMCLKHACKFGSIHGKADSPERLEVIKRKLSEEGLMNRCISVPVRPVTDQEMKAIHSDEYIAILKSLKDLPDDKIKSLAESYDSVFLCQESFHIASHVAGGVIDLVKKVYEGELQNGFAVIRPPGHHAMHNEANGYSLLNNIAIAAKLAVEEWGVKRVLIVDWDVHHGQGVQRAFYNDPRVLYFSMHRYERGKFWPHLPESDWDHVGDGKGQGYNVNVPWNETGMGDAEYFAVFQDVLLPLALEFQPDLVLVAAGFDSALGDPKGEMSLSPSFYSHMTHMLMGLANGKLTLILEGGYNLVSLANGVAASLEALLGDPCPPFAKLKPPSESAQETIYNIIQQLQPFWKCFQSFLKVFHKYHLEISIEDREDKTEEKSAETEESASIDKYPPTPHRTCLVYDDRMKRHRLGFGPFFYELTKKTSQPTRIWMEENLNHPERPERIARIYRKHEEYGLVDRCLRVEARHATVEELSLCHSERHIKDIADTRKLSVPELSKKMCEYNSIYLHPDSYDCALLATGSLLNVLDTVLTGKSRSGVAIIRPPGHHAGEDNAAGFCFFNSAPIATKYAQSKYKTKRILIVDWDVHHGNGTQSILEADPGVLYISLHRFDNGFFYPGRSGDPKNVGIGAGTGYNINIAWNNGPMGDAEYLAAFRHVIMPIAYEYNPELVLVSAGFDAARGDPLGDYDVTPDGYGLMTHMLSSLAGGKVIVLLEGGYNLVSISESMSRCTHSLLGDPCLNFDPGQPKPEAYADMMSTLEYHYKYWKSARFQLNFLRYQLQKWHERLDQIREAEEAAERLKKAETAEDSIETVTEAVKSISLSDPQTSTSNNESMKSDSSRNQETGGGDHMETEIKTEKKGGATPDDTQGAQGDGVLAAGGGAEELMGAAGGSNKPVGGIQIGSLLPEGVDPNEASMYAVEPLPWCPHLETNVLPVPEGGLDARALCLVCSGVKENWVCLSCYQVLCGRFMNEHMLLHGLETEHRVVLSFADLSVWCYACDSYVHNQIILPAKQAAHLSKFGEDMPNT</sequence>
<dbReference type="SMART" id="SM00290">
    <property type="entry name" value="ZnF_UBP"/>
    <property type="match status" value="1"/>
</dbReference>
<evidence type="ECO:0000256" key="35">
    <source>
        <dbReference type="SAM" id="MobiDB-lite"/>
    </source>
</evidence>
<feature type="region of interest" description="Disordered" evidence="35">
    <location>
        <begin position="455"/>
        <end position="474"/>
    </location>
</feature>
<dbReference type="InterPro" id="IPR000286">
    <property type="entry name" value="HDACs"/>
</dbReference>
<dbReference type="InterPro" id="IPR023696">
    <property type="entry name" value="Ureohydrolase_dom_sf"/>
</dbReference>
<feature type="compositionally biased region" description="Polar residues" evidence="35">
    <location>
        <begin position="905"/>
        <end position="919"/>
    </location>
</feature>
<dbReference type="GO" id="GO:0043204">
    <property type="term" value="C:perikaryon"/>
    <property type="evidence" value="ECO:0007669"/>
    <property type="project" value="UniProtKB-SubCell"/>
</dbReference>
<dbReference type="GO" id="GO:0005813">
    <property type="term" value="C:centrosome"/>
    <property type="evidence" value="ECO:0007669"/>
    <property type="project" value="UniProtKB-SubCell"/>
</dbReference>
<evidence type="ECO:0000256" key="12">
    <source>
        <dbReference type="ARBA" id="ARBA00022491"/>
    </source>
</evidence>
<dbReference type="PANTHER" id="PTHR10625:SF21">
    <property type="entry name" value="HISTONE DEACETYLASE 6"/>
    <property type="match status" value="1"/>
</dbReference>
<evidence type="ECO:0000256" key="3">
    <source>
        <dbReference type="ARBA" id="ARBA00004123"/>
    </source>
</evidence>
<evidence type="ECO:0000256" key="29">
    <source>
        <dbReference type="ARBA" id="ARBA00049136"/>
    </source>
</evidence>
<keyword evidence="12" id="KW-0678">Repressor</keyword>
<evidence type="ECO:0000256" key="20">
    <source>
        <dbReference type="ARBA" id="ARBA00022833"/>
    </source>
</evidence>
<comment type="catalytic activity">
    <reaction evidence="30">
        <text>N(6)-acetyl-L-lysyl-[alpha-tubulin] + H2O = L-lysyl-[alpha-tubulin] + acetate</text>
        <dbReference type="Rhea" id="RHEA:21548"/>
        <dbReference type="Rhea" id="RHEA-COMP:11278"/>
        <dbReference type="Rhea" id="RHEA-COMP:11279"/>
        <dbReference type="ChEBI" id="CHEBI:15377"/>
        <dbReference type="ChEBI" id="CHEBI:29969"/>
        <dbReference type="ChEBI" id="CHEBI:30089"/>
        <dbReference type="ChEBI" id="CHEBI:61930"/>
    </reaction>
    <physiologicalReaction direction="left-to-right" evidence="30">
        <dbReference type="Rhea" id="RHEA:21549"/>
    </physiologicalReaction>
</comment>
<evidence type="ECO:0000313" key="37">
    <source>
        <dbReference type="EMBL" id="KAJ8047813.1"/>
    </source>
</evidence>
<evidence type="ECO:0000256" key="7">
    <source>
        <dbReference type="ARBA" id="ARBA00004489"/>
    </source>
</evidence>
<dbReference type="EMBL" id="JAIZAY010000002">
    <property type="protein sequence ID" value="KAJ8047813.1"/>
    <property type="molecule type" value="Genomic_DNA"/>
</dbReference>
<evidence type="ECO:0000256" key="10">
    <source>
        <dbReference type="ARBA" id="ARBA00022481"/>
    </source>
</evidence>
<organism evidence="37 38">
    <name type="scientific">Holothuria leucospilota</name>
    <name type="common">Black long sea cucumber</name>
    <name type="synonym">Mertensiothuria leucospilota</name>
    <dbReference type="NCBI Taxonomy" id="206669"/>
    <lineage>
        <taxon>Eukaryota</taxon>
        <taxon>Metazoa</taxon>
        <taxon>Echinodermata</taxon>
        <taxon>Eleutherozoa</taxon>
        <taxon>Echinozoa</taxon>
        <taxon>Holothuroidea</taxon>
        <taxon>Aspidochirotacea</taxon>
        <taxon>Aspidochirotida</taxon>
        <taxon>Holothuriidae</taxon>
        <taxon>Holothuria</taxon>
    </lineage>
</organism>
<evidence type="ECO:0000256" key="19">
    <source>
        <dbReference type="ARBA" id="ARBA00022801"/>
    </source>
</evidence>
<evidence type="ECO:0000256" key="34">
    <source>
        <dbReference type="SAM" id="Coils"/>
    </source>
</evidence>
<dbReference type="GO" id="GO:0030425">
    <property type="term" value="C:dendrite"/>
    <property type="evidence" value="ECO:0007669"/>
    <property type="project" value="UniProtKB-SubCell"/>
</dbReference>
<dbReference type="OrthoDB" id="424012at2759"/>
<dbReference type="Gene3D" id="3.40.800.20">
    <property type="entry name" value="Histone deacetylase domain"/>
    <property type="match status" value="2"/>
</dbReference>
<comment type="pathway">
    <text evidence="8">Protein modification; protein ubiquitination.</text>
</comment>
<evidence type="ECO:0000256" key="16">
    <source>
        <dbReference type="ARBA" id="ARBA00022737"/>
    </source>
</evidence>
<keyword evidence="26" id="KW-0206">Cytoskeleton</keyword>
<dbReference type="GO" id="GO:0006950">
    <property type="term" value="P:response to stress"/>
    <property type="evidence" value="ECO:0007669"/>
    <property type="project" value="UniProtKB-ARBA"/>
</dbReference>
<name>A0A9Q1CN65_HOLLE</name>
<evidence type="ECO:0000256" key="23">
    <source>
        <dbReference type="ARBA" id="ARBA00023015"/>
    </source>
</evidence>
<dbReference type="GO" id="GO:0030424">
    <property type="term" value="C:axon"/>
    <property type="evidence" value="ECO:0007669"/>
    <property type="project" value="UniProtKB-SubCell"/>
</dbReference>
<evidence type="ECO:0000256" key="27">
    <source>
        <dbReference type="ARBA" id="ARBA00023242"/>
    </source>
</evidence>
<accession>A0A9Q1CN65</accession>
<feature type="domain" description="UBP-type" evidence="36">
    <location>
        <begin position="1009"/>
        <end position="1108"/>
    </location>
</feature>
<keyword evidence="19" id="KW-0378">Hydrolase</keyword>
<dbReference type="InterPro" id="IPR023801">
    <property type="entry name" value="His_deacetylse_dom"/>
</dbReference>
<dbReference type="Gene3D" id="3.30.40.10">
    <property type="entry name" value="Zinc/RING finger domain, C3HC4 (zinc finger)"/>
    <property type="match status" value="1"/>
</dbReference>
<evidence type="ECO:0000256" key="31">
    <source>
        <dbReference type="ARBA" id="ARBA00068733"/>
    </source>
</evidence>
<evidence type="ECO:0000256" key="32">
    <source>
        <dbReference type="ARBA" id="ARBA00082852"/>
    </source>
</evidence>
<feature type="compositionally biased region" description="Basic and acidic residues" evidence="35">
    <location>
        <begin position="35"/>
        <end position="59"/>
    </location>
</feature>
<evidence type="ECO:0000256" key="33">
    <source>
        <dbReference type="PROSITE-ProRule" id="PRU00502"/>
    </source>
</evidence>
<reference evidence="37" key="1">
    <citation type="submission" date="2021-10" db="EMBL/GenBank/DDBJ databases">
        <title>Tropical sea cucumber genome reveals ecological adaptation and Cuvierian tubules defense mechanism.</title>
        <authorList>
            <person name="Chen T."/>
        </authorList>
    </citation>
    <scope>NUCLEOTIDE SEQUENCE</scope>
    <source>
        <strain evidence="37">Nanhai2018</strain>
        <tissue evidence="37">Muscle</tissue>
    </source>
</reference>
<comment type="similarity">
    <text evidence="9">Belongs to the histone deacetylase family. HD type 2 subfamily.</text>
</comment>
<protein>
    <recommendedName>
        <fullName evidence="31">Protein deacetylase HDAC6</fullName>
    </recommendedName>
    <alternativeName>
        <fullName evidence="32">Tubulin-lysine deacetylase HDAC6</fullName>
    </alternativeName>
</protein>
<dbReference type="SUPFAM" id="SSF57850">
    <property type="entry name" value="RING/U-box"/>
    <property type="match status" value="1"/>
</dbReference>
<dbReference type="GO" id="GO:0016787">
    <property type="term" value="F:hydrolase activity"/>
    <property type="evidence" value="ECO:0007669"/>
    <property type="project" value="UniProtKB-KW"/>
</dbReference>
<comment type="caution">
    <text evidence="37">The sequence shown here is derived from an EMBL/GenBank/DDBJ whole genome shotgun (WGS) entry which is preliminary data.</text>
</comment>
<feature type="region of interest" description="Disordered" evidence="35">
    <location>
        <begin position="903"/>
        <end position="964"/>
    </location>
</feature>
<dbReference type="InterPro" id="IPR001607">
    <property type="entry name" value="Znf_UBP"/>
</dbReference>
<dbReference type="Pfam" id="PF00850">
    <property type="entry name" value="Hist_deacetyl"/>
    <property type="match status" value="2"/>
</dbReference>
<dbReference type="GO" id="GO:0051129">
    <property type="term" value="P:negative regulation of cellular component organization"/>
    <property type="evidence" value="ECO:0007669"/>
    <property type="project" value="UniProtKB-ARBA"/>
</dbReference>
<dbReference type="FunFam" id="3.40.800.20:FF:000005">
    <property type="entry name" value="histone deacetylase 6"/>
    <property type="match status" value="2"/>
</dbReference>
<evidence type="ECO:0000256" key="14">
    <source>
        <dbReference type="ARBA" id="ARBA00022679"/>
    </source>
</evidence>
<keyword evidence="34" id="KW-0175">Coiled coil</keyword>
<dbReference type="GO" id="GO:0008270">
    <property type="term" value="F:zinc ion binding"/>
    <property type="evidence" value="ECO:0007669"/>
    <property type="project" value="UniProtKB-KW"/>
</dbReference>
<keyword evidence="25" id="KW-0009">Actin-binding</keyword>
<keyword evidence="24" id="KW-0804">Transcription</keyword>
<evidence type="ECO:0000256" key="18">
    <source>
        <dbReference type="ARBA" id="ARBA00022786"/>
    </source>
</evidence>
<dbReference type="CDD" id="cd10002">
    <property type="entry name" value="HDAC10_HDAC6-dom1"/>
    <property type="match status" value="1"/>
</dbReference>
<feature type="coiled-coil region" evidence="34">
    <location>
        <begin position="858"/>
        <end position="898"/>
    </location>
</feature>
<evidence type="ECO:0000256" key="24">
    <source>
        <dbReference type="ARBA" id="ARBA00023163"/>
    </source>
</evidence>
<keyword evidence="16" id="KW-0677">Repeat</keyword>
<keyword evidence="15" id="KW-0479">Metal-binding</keyword>